<comment type="pathway">
    <text evidence="2">Cell wall biogenesis; peptidoglycan biosynthesis.</text>
</comment>
<keyword evidence="5 17" id="KW-0121">Carboxypeptidase</keyword>
<dbReference type="Gene3D" id="2.60.410.10">
    <property type="entry name" value="D-Ala-D-Ala carboxypeptidase, C-terminal domain"/>
    <property type="match status" value="1"/>
</dbReference>
<dbReference type="EMBL" id="CP102290">
    <property type="protein sequence ID" value="UWP59714.1"/>
    <property type="molecule type" value="Genomic_DNA"/>
</dbReference>
<evidence type="ECO:0000259" key="15">
    <source>
        <dbReference type="Pfam" id="PF00768"/>
    </source>
</evidence>
<evidence type="ECO:0000256" key="3">
    <source>
        <dbReference type="ARBA" id="ARBA00007164"/>
    </source>
</evidence>
<dbReference type="PANTHER" id="PTHR21581">
    <property type="entry name" value="D-ALANYL-D-ALANINE CARBOXYPEPTIDASE"/>
    <property type="match status" value="1"/>
</dbReference>
<feature type="signal peptide" evidence="14">
    <location>
        <begin position="1"/>
        <end position="23"/>
    </location>
</feature>
<proteinExistence type="inferred from homology"/>
<evidence type="ECO:0000256" key="2">
    <source>
        <dbReference type="ARBA" id="ARBA00004752"/>
    </source>
</evidence>
<evidence type="ECO:0000256" key="6">
    <source>
        <dbReference type="ARBA" id="ARBA00022670"/>
    </source>
</evidence>
<dbReference type="GO" id="GO:0004180">
    <property type="term" value="F:carboxypeptidase activity"/>
    <property type="evidence" value="ECO:0007669"/>
    <property type="project" value="UniProtKB-KW"/>
</dbReference>
<keyword evidence="9" id="KW-0133">Cell shape</keyword>
<dbReference type="Pfam" id="PF07943">
    <property type="entry name" value="PBP5_C"/>
    <property type="match status" value="1"/>
</dbReference>
<evidence type="ECO:0000259" key="16">
    <source>
        <dbReference type="Pfam" id="PF07943"/>
    </source>
</evidence>
<keyword evidence="8" id="KW-0378">Hydrolase</keyword>
<comment type="function">
    <text evidence="1">Removes C-terminal D-alanyl residues from sugar-peptide cell wall precursors.</text>
</comment>
<dbReference type="RefSeq" id="WP_044983189.1">
    <property type="nucleotide sequence ID" value="NZ_CABLBR010000010.1"/>
</dbReference>
<gene>
    <name evidence="17" type="ORF">NQ502_01230</name>
</gene>
<comment type="catalytic activity">
    <reaction evidence="12">
        <text>Preferential cleavage: (Ac)2-L-Lys-D-Ala-|-D-Ala. Also transpeptidation of peptidyl-alanyl moieties that are N-acyl substituents of D-alanine.</text>
        <dbReference type="EC" id="3.4.16.4"/>
    </reaction>
</comment>
<feature type="domain" description="Peptidase S11 D-Ala-D-Ala carboxypeptidase A C-terminal" evidence="16">
    <location>
        <begin position="336"/>
        <end position="384"/>
    </location>
</feature>
<evidence type="ECO:0000256" key="11">
    <source>
        <dbReference type="ARBA" id="ARBA00023316"/>
    </source>
</evidence>
<evidence type="ECO:0000256" key="13">
    <source>
        <dbReference type="RuleBase" id="RU004016"/>
    </source>
</evidence>
<dbReference type="InterPro" id="IPR015956">
    <property type="entry name" value="Peniciliin-bd_prot_C_sf"/>
</dbReference>
<keyword evidence="10" id="KW-0573">Peptidoglycan synthesis</keyword>
<dbReference type="Pfam" id="PF00768">
    <property type="entry name" value="Peptidase_S11"/>
    <property type="match status" value="1"/>
</dbReference>
<keyword evidence="7 14" id="KW-0732">Signal</keyword>
<dbReference type="InterPro" id="IPR037167">
    <property type="entry name" value="Peptidase_S11_C_sf"/>
</dbReference>
<dbReference type="InterPro" id="IPR012338">
    <property type="entry name" value="Beta-lactam/transpept-like"/>
</dbReference>
<evidence type="ECO:0000256" key="4">
    <source>
        <dbReference type="ARBA" id="ARBA00012448"/>
    </source>
</evidence>
<dbReference type="InterPro" id="IPR012907">
    <property type="entry name" value="Peptidase_S11_C"/>
</dbReference>
<dbReference type="PANTHER" id="PTHR21581:SF33">
    <property type="entry name" value="D-ALANYL-D-ALANINE CARBOXYPEPTIDASE DACB"/>
    <property type="match status" value="1"/>
</dbReference>
<name>A0ABY5VGI3_9FIRM</name>
<evidence type="ECO:0000256" key="9">
    <source>
        <dbReference type="ARBA" id="ARBA00022960"/>
    </source>
</evidence>
<dbReference type="Proteomes" id="UP001060164">
    <property type="component" value="Chromosome"/>
</dbReference>
<feature type="chain" id="PRO_5046604465" description="serine-type D-Ala-D-Ala carboxypeptidase" evidence="14">
    <location>
        <begin position="24"/>
        <end position="402"/>
    </location>
</feature>
<dbReference type="EC" id="3.4.16.4" evidence="4"/>
<evidence type="ECO:0000256" key="7">
    <source>
        <dbReference type="ARBA" id="ARBA00022729"/>
    </source>
</evidence>
<feature type="domain" description="Peptidase S11 D-alanyl-D-alanine carboxypeptidase A N-terminal" evidence="15">
    <location>
        <begin position="28"/>
        <end position="255"/>
    </location>
</feature>
<organism evidence="17 18">
    <name type="scientific">Ruminococcus gauvreauii</name>
    <dbReference type="NCBI Taxonomy" id="438033"/>
    <lineage>
        <taxon>Bacteria</taxon>
        <taxon>Bacillati</taxon>
        <taxon>Bacillota</taxon>
        <taxon>Clostridia</taxon>
        <taxon>Eubacteriales</taxon>
        <taxon>Oscillospiraceae</taxon>
        <taxon>Ruminococcus</taxon>
    </lineage>
</organism>
<evidence type="ECO:0000256" key="12">
    <source>
        <dbReference type="ARBA" id="ARBA00034000"/>
    </source>
</evidence>
<evidence type="ECO:0000256" key="10">
    <source>
        <dbReference type="ARBA" id="ARBA00022984"/>
    </source>
</evidence>
<dbReference type="SUPFAM" id="SSF56601">
    <property type="entry name" value="beta-lactamase/transpeptidase-like"/>
    <property type="match status" value="1"/>
</dbReference>
<reference evidence="17" key="1">
    <citation type="journal article" date="2022" name="Cell">
        <title>Design, construction, and in vivo augmentation of a complex gut microbiome.</title>
        <authorList>
            <person name="Cheng A.G."/>
            <person name="Ho P.Y."/>
            <person name="Aranda-Diaz A."/>
            <person name="Jain S."/>
            <person name="Yu F.B."/>
            <person name="Meng X."/>
            <person name="Wang M."/>
            <person name="Iakiviak M."/>
            <person name="Nagashima K."/>
            <person name="Zhao A."/>
            <person name="Murugkar P."/>
            <person name="Patil A."/>
            <person name="Atabakhsh K."/>
            <person name="Weakley A."/>
            <person name="Yan J."/>
            <person name="Brumbaugh A.R."/>
            <person name="Higginbottom S."/>
            <person name="Dimas A."/>
            <person name="Shiver A.L."/>
            <person name="Deutschbauer A."/>
            <person name="Neff N."/>
            <person name="Sonnenburg J.L."/>
            <person name="Huang K.C."/>
            <person name="Fischbach M.A."/>
        </authorList>
    </citation>
    <scope>NUCLEOTIDE SEQUENCE</scope>
    <source>
        <strain evidence="17">DSM 19829</strain>
    </source>
</reference>
<dbReference type="PRINTS" id="PR00725">
    <property type="entry name" value="DADACBPTASE1"/>
</dbReference>
<dbReference type="SUPFAM" id="SSF69189">
    <property type="entry name" value="Penicillin-binding protein associated domain"/>
    <property type="match status" value="1"/>
</dbReference>
<evidence type="ECO:0000256" key="1">
    <source>
        <dbReference type="ARBA" id="ARBA00003217"/>
    </source>
</evidence>
<accession>A0ABY5VGI3</accession>
<keyword evidence="6" id="KW-0645">Protease</keyword>
<evidence type="ECO:0000256" key="5">
    <source>
        <dbReference type="ARBA" id="ARBA00022645"/>
    </source>
</evidence>
<keyword evidence="18" id="KW-1185">Reference proteome</keyword>
<dbReference type="InterPro" id="IPR001967">
    <property type="entry name" value="Peptidase_S11_N"/>
</dbReference>
<sequence length="402" mass="44706">MKKRIVLMGVLLAVIWGGQAVYAQEEPADSELYARSACLMDADSGRVLYEKDGEEKRPNASTTKIMTCILALENGNPDDTVTATKRAAGQPKVHLGVHEGDQFRLNDLLYSLMLESHNDSAVMIAEHIAGSVEDFAGMMNQKAQEIGCENTYFITPNGLDDQNEQGVHGTTAQDLARIMRYCIMQSPKREEFLAITQTASYTFWNMEETVIYNCYNHNAFLSMMEGALSGKTGFTADAGYCYVGALEQDGKTFIVSLLACGWPNNKSYKWSDTKKLMTYGLEHYSIQDVLIRELPAAQLEVLEGQHGGRLSEEAVVPLSYRCDMEQQSLKVLLGADEEVQVEKSLPDALQAPVKAGTVVGKVSYLLDGEVLKTYPVYADDSVKKIDFIWCFDIIKQKYLMRG</sequence>
<evidence type="ECO:0000256" key="14">
    <source>
        <dbReference type="SAM" id="SignalP"/>
    </source>
</evidence>
<comment type="similarity">
    <text evidence="3 13">Belongs to the peptidase S11 family.</text>
</comment>
<evidence type="ECO:0000313" key="18">
    <source>
        <dbReference type="Proteomes" id="UP001060164"/>
    </source>
</evidence>
<evidence type="ECO:0000313" key="17">
    <source>
        <dbReference type="EMBL" id="UWP59714.1"/>
    </source>
</evidence>
<keyword evidence="11" id="KW-0961">Cell wall biogenesis/degradation</keyword>
<dbReference type="InterPro" id="IPR018044">
    <property type="entry name" value="Peptidase_S11"/>
</dbReference>
<dbReference type="Gene3D" id="3.40.710.10">
    <property type="entry name" value="DD-peptidase/beta-lactamase superfamily"/>
    <property type="match status" value="1"/>
</dbReference>
<evidence type="ECO:0000256" key="8">
    <source>
        <dbReference type="ARBA" id="ARBA00022801"/>
    </source>
</evidence>
<protein>
    <recommendedName>
        <fullName evidence="4">serine-type D-Ala-D-Ala carboxypeptidase</fullName>
        <ecNumber evidence="4">3.4.16.4</ecNumber>
    </recommendedName>
</protein>